<gene>
    <name evidence="1" type="ORF">EDC63_101188</name>
</gene>
<dbReference type="AlphaFoldDB" id="A0A4R3YE79"/>
<dbReference type="InterPro" id="IPR036249">
    <property type="entry name" value="Thioredoxin-like_sf"/>
</dbReference>
<dbReference type="InterPro" id="IPR008554">
    <property type="entry name" value="Glutaredoxin-like"/>
</dbReference>
<sequence length="85" mass="9940">MVNNPMPVLTLFGREDCHLCHEMIAELEEIQPDFLFDIEVVDIDRDANLKEKYGHLVPVLTSNDEEICHYFLDRTALDAYFAKIR</sequence>
<evidence type="ECO:0000313" key="1">
    <source>
        <dbReference type="EMBL" id="TCV90221.1"/>
    </source>
</evidence>
<comment type="caution">
    <text evidence="1">The sequence shown here is derived from an EMBL/GenBank/DDBJ whole genome shotgun (WGS) entry which is preliminary data.</text>
</comment>
<dbReference type="Pfam" id="PF05768">
    <property type="entry name" value="Glrx-like"/>
    <property type="match status" value="1"/>
</dbReference>
<proteinExistence type="predicted"/>
<organism evidence="1 2">
    <name type="scientific">Sulfurirhabdus autotrophica</name>
    <dbReference type="NCBI Taxonomy" id="1706046"/>
    <lineage>
        <taxon>Bacteria</taxon>
        <taxon>Pseudomonadati</taxon>
        <taxon>Pseudomonadota</taxon>
        <taxon>Betaproteobacteria</taxon>
        <taxon>Nitrosomonadales</taxon>
        <taxon>Sulfuricellaceae</taxon>
        <taxon>Sulfurirhabdus</taxon>
    </lineage>
</organism>
<keyword evidence="2" id="KW-1185">Reference proteome</keyword>
<accession>A0A4R3YE79</accession>
<dbReference type="SUPFAM" id="SSF52833">
    <property type="entry name" value="Thioredoxin-like"/>
    <property type="match status" value="1"/>
</dbReference>
<dbReference type="Gene3D" id="3.40.30.10">
    <property type="entry name" value="Glutaredoxin"/>
    <property type="match status" value="1"/>
</dbReference>
<dbReference type="OrthoDB" id="8779161at2"/>
<evidence type="ECO:0000313" key="2">
    <source>
        <dbReference type="Proteomes" id="UP000295367"/>
    </source>
</evidence>
<name>A0A4R3YE79_9PROT</name>
<reference evidence="1 2" key="1">
    <citation type="submission" date="2019-03" db="EMBL/GenBank/DDBJ databases">
        <title>Genomic Encyclopedia of Type Strains, Phase IV (KMG-IV): sequencing the most valuable type-strain genomes for metagenomic binning, comparative biology and taxonomic classification.</title>
        <authorList>
            <person name="Goeker M."/>
        </authorList>
    </citation>
    <scope>NUCLEOTIDE SEQUENCE [LARGE SCALE GENOMIC DNA]</scope>
    <source>
        <strain evidence="1 2">DSM 100309</strain>
    </source>
</reference>
<dbReference type="EMBL" id="SMCO01000001">
    <property type="protein sequence ID" value="TCV90221.1"/>
    <property type="molecule type" value="Genomic_DNA"/>
</dbReference>
<dbReference type="RefSeq" id="WP_124947811.1">
    <property type="nucleotide sequence ID" value="NZ_BHVT01000073.1"/>
</dbReference>
<dbReference type="Proteomes" id="UP000295367">
    <property type="component" value="Unassembled WGS sequence"/>
</dbReference>
<protein>
    <submittedName>
        <fullName evidence="1">Glutaredoxin-like protein DUF836</fullName>
    </submittedName>
</protein>